<gene>
    <name evidence="1" type="ORF">IHE45_13G006000</name>
</gene>
<proteinExistence type="predicted"/>
<organism evidence="1 2">
    <name type="scientific">Dioscorea alata</name>
    <name type="common">Purple yam</name>
    <dbReference type="NCBI Taxonomy" id="55571"/>
    <lineage>
        <taxon>Eukaryota</taxon>
        <taxon>Viridiplantae</taxon>
        <taxon>Streptophyta</taxon>
        <taxon>Embryophyta</taxon>
        <taxon>Tracheophyta</taxon>
        <taxon>Spermatophyta</taxon>
        <taxon>Magnoliopsida</taxon>
        <taxon>Liliopsida</taxon>
        <taxon>Dioscoreales</taxon>
        <taxon>Dioscoreaceae</taxon>
        <taxon>Dioscorea</taxon>
    </lineage>
</organism>
<dbReference type="Proteomes" id="UP000827976">
    <property type="component" value="Chromosome 13"/>
</dbReference>
<name>A0ACB7UVY9_DIOAL</name>
<sequence length="293" mass="33518">MSLRKALTHRFSSLTRASASRSQIRPPVPVRRLIAAATPPRRVALPVGDELMERLKGMNRDRIRLEGLVRPTTVSVEEAKKVLRVWELESVRSRLRGMASSRVSYSEFVRICGESAGFDRGLEIARDLDESGAVIVLGGLVFLRPDEVAKAIERVLPVKNESESKELKEMEKKKVEMEEKAEAEVRRELWAGLGLLVMQTVAFMRLTFWELTWDVMEPICFFFTSTYFMAGYAFFLSTSKEPSFQAIFQSRFEAKMERLMKVHHFDVKRFNQLRMAVSSSSSFDSHHADNPCC</sequence>
<evidence type="ECO:0000313" key="1">
    <source>
        <dbReference type="EMBL" id="KAH7665037.1"/>
    </source>
</evidence>
<protein>
    <submittedName>
        <fullName evidence="1">Calcium uniporter protein C-terminal</fullName>
    </submittedName>
</protein>
<comment type="caution">
    <text evidence="1">The sequence shown here is derived from an EMBL/GenBank/DDBJ whole genome shotgun (WGS) entry which is preliminary data.</text>
</comment>
<keyword evidence="2" id="KW-1185">Reference proteome</keyword>
<dbReference type="EMBL" id="CM037023">
    <property type="protein sequence ID" value="KAH7665037.1"/>
    <property type="molecule type" value="Genomic_DNA"/>
</dbReference>
<accession>A0ACB7UVY9</accession>
<evidence type="ECO:0000313" key="2">
    <source>
        <dbReference type="Proteomes" id="UP000827976"/>
    </source>
</evidence>
<reference evidence="2" key="1">
    <citation type="journal article" date="2022" name="Nat. Commun.">
        <title>Chromosome evolution and the genetic basis of agronomically important traits in greater yam.</title>
        <authorList>
            <person name="Bredeson J.V."/>
            <person name="Lyons J.B."/>
            <person name="Oniyinde I.O."/>
            <person name="Okereke N.R."/>
            <person name="Kolade O."/>
            <person name="Nnabue I."/>
            <person name="Nwadili C.O."/>
            <person name="Hribova E."/>
            <person name="Parker M."/>
            <person name="Nwogha J."/>
            <person name="Shu S."/>
            <person name="Carlson J."/>
            <person name="Kariba R."/>
            <person name="Muthemba S."/>
            <person name="Knop K."/>
            <person name="Barton G.J."/>
            <person name="Sherwood A.V."/>
            <person name="Lopez-Montes A."/>
            <person name="Asiedu R."/>
            <person name="Jamnadass R."/>
            <person name="Muchugi A."/>
            <person name="Goodstein D."/>
            <person name="Egesi C.N."/>
            <person name="Featherston J."/>
            <person name="Asfaw A."/>
            <person name="Simpson G.G."/>
            <person name="Dolezel J."/>
            <person name="Hendre P.S."/>
            <person name="Van Deynze A."/>
            <person name="Kumar P.L."/>
            <person name="Obidiegwu J.E."/>
            <person name="Bhattacharjee R."/>
            <person name="Rokhsar D.S."/>
        </authorList>
    </citation>
    <scope>NUCLEOTIDE SEQUENCE [LARGE SCALE GENOMIC DNA]</scope>
    <source>
        <strain evidence="2">cv. TDa95/00328</strain>
    </source>
</reference>